<evidence type="ECO:0000256" key="5">
    <source>
        <dbReference type="ARBA" id="ARBA00022839"/>
    </source>
</evidence>
<dbReference type="GO" id="GO:0008409">
    <property type="term" value="F:5'-3' exonuclease activity"/>
    <property type="evidence" value="ECO:0007669"/>
    <property type="project" value="InterPro"/>
</dbReference>
<evidence type="ECO:0000313" key="10">
    <source>
        <dbReference type="Proteomes" id="UP000176778"/>
    </source>
</evidence>
<gene>
    <name evidence="9" type="ORF">A2Y68_02580</name>
</gene>
<evidence type="ECO:0000256" key="4">
    <source>
        <dbReference type="ARBA" id="ARBA00022801"/>
    </source>
</evidence>
<organism evidence="9 10">
    <name type="scientific">Candidatus Woesebacteria bacterium RBG_13_46_13</name>
    <dbReference type="NCBI Taxonomy" id="1802479"/>
    <lineage>
        <taxon>Bacteria</taxon>
        <taxon>Candidatus Woeseibacteriota</taxon>
    </lineage>
</organism>
<keyword evidence="3" id="KW-0540">Nuclease</keyword>
<proteinExistence type="inferred from homology"/>
<comment type="similarity">
    <text evidence="1">Belongs to the RecJ family.</text>
</comment>
<dbReference type="InterPro" id="IPR041122">
    <property type="entry name" value="RecJ_OB"/>
</dbReference>
<reference evidence="9 10" key="1">
    <citation type="journal article" date="2016" name="Nat. Commun.">
        <title>Thousands of microbial genomes shed light on interconnected biogeochemical processes in an aquifer system.</title>
        <authorList>
            <person name="Anantharaman K."/>
            <person name="Brown C.T."/>
            <person name="Hug L.A."/>
            <person name="Sharon I."/>
            <person name="Castelle C.J."/>
            <person name="Probst A.J."/>
            <person name="Thomas B.C."/>
            <person name="Singh A."/>
            <person name="Wilkins M.J."/>
            <person name="Karaoz U."/>
            <person name="Brodie E.L."/>
            <person name="Williams K.H."/>
            <person name="Hubbard S.S."/>
            <person name="Banfield J.F."/>
        </authorList>
    </citation>
    <scope>NUCLEOTIDE SEQUENCE [LARGE SCALE GENOMIC DNA]</scope>
</reference>
<dbReference type="Pfam" id="PF01368">
    <property type="entry name" value="DHH"/>
    <property type="match status" value="1"/>
</dbReference>
<dbReference type="Pfam" id="PF17768">
    <property type="entry name" value="RecJ_OB"/>
    <property type="match status" value="1"/>
</dbReference>
<dbReference type="GO" id="GO:0006310">
    <property type="term" value="P:DNA recombination"/>
    <property type="evidence" value="ECO:0007669"/>
    <property type="project" value="InterPro"/>
</dbReference>
<dbReference type="AlphaFoldDB" id="A0A1F7X5C0"/>
<dbReference type="Gene3D" id="2.40.50.460">
    <property type="match status" value="1"/>
</dbReference>
<accession>A0A1F7X5C0</accession>
<dbReference type="InterPro" id="IPR003156">
    <property type="entry name" value="DHHA1_dom"/>
</dbReference>
<dbReference type="GO" id="GO:0003676">
    <property type="term" value="F:nucleic acid binding"/>
    <property type="evidence" value="ECO:0007669"/>
    <property type="project" value="InterPro"/>
</dbReference>
<comment type="caution">
    <text evidence="9">The sequence shown here is derived from an EMBL/GenBank/DDBJ whole genome shotgun (WGS) entry which is preliminary data.</text>
</comment>
<dbReference type="GO" id="GO:0006281">
    <property type="term" value="P:DNA repair"/>
    <property type="evidence" value="ECO:0007669"/>
    <property type="project" value="InterPro"/>
</dbReference>
<dbReference type="Gene3D" id="3.90.1640.30">
    <property type="match status" value="1"/>
</dbReference>
<feature type="domain" description="DDH" evidence="6">
    <location>
        <begin position="75"/>
        <end position="219"/>
    </location>
</feature>
<dbReference type="InterPro" id="IPR051673">
    <property type="entry name" value="SSDNA_exonuclease_RecJ"/>
</dbReference>
<feature type="domain" description="RecJ OB" evidence="8">
    <location>
        <begin position="444"/>
        <end position="550"/>
    </location>
</feature>
<dbReference type="STRING" id="1802479.A2Y68_02580"/>
<keyword evidence="5 9" id="KW-0269">Exonuclease</keyword>
<dbReference type="InterPro" id="IPR001667">
    <property type="entry name" value="DDH_dom"/>
</dbReference>
<evidence type="ECO:0000256" key="2">
    <source>
        <dbReference type="ARBA" id="ARBA00019841"/>
    </source>
</evidence>
<evidence type="ECO:0000256" key="3">
    <source>
        <dbReference type="ARBA" id="ARBA00022722"/>
    </source>
</evidence>
<evidence type="ECO:0000256" key="1">
    <source>
        <dbReference type="ARBA" id="ARBA00005915"/>
    </source>
</evidence>
<evidence type="ECO:0000259" key="6">
    <source>
        <dbReference type="Pfam" id="PF01368"/>
    </source>
</evidence>
<dbReference type="EMBL" id="MGFR01000001">
    <property type="protein sequence ID" value="OGM10300.1"/>
    <property type="molecule type" value="Genomic_DNA"/>
</dbReference>
<sequence>MNNLGFRWEVLEKAKVKDIIPTLLRNRGITSKKDKEEFFKPTPAEKISVKALGVNPKEIAKAITRIKLARKTQEKVIVYGDYDADGICGTAILWEALFTRGLNVLPHIPERFTEGYGLNVESIKKLKKEDENLGLIITVDHGIVANTKVDLARELGIDVIVTDHHEPAKLKPKTYALVHTTKISGSAVAWVLAREIGKKIKNEKPKLKDLSSLELAAIGTLADQLPLIGPNRSFAKYGLEALNKTQRVGLLALFKEAAIVPGEIGPYEVGFIIAPRINATGRLTHAIDSLRILCTRSVSRAQELAEHLGRTNLERQRIVQEVVVHARERLKGGVGESIIILAHESYHEGVIGLAAAKLVEEFYRPAIVLSKKGEISKASARSISGFNIIAAIRSLKRLYIEGGGHPMAAGFSIKTVKIQKFSKEINKLSKKALTPEILSKRIKIDTEAHFNQLNQALYDKIKAFEPTGLGNPAPVFITRDVEVLEARRVGKEGSHLKLRLAKDGINFEAIGFGLTKRFTDLGQAEKMDIVYCLDENVFNGRKSLQLKIKDIRKNA</sequence>
<dbReference type="NCBIfam" id="TIGR00644">
    <property type="entry name" value="recJ"/>
    <property type="match status" value="1"/>
</dbReference>
<protein>
    <recommendedName>
        <fullName evidence="2">Single-stranded-DNA-specific exonuclease RecJ</fullName>
    </recommendedName>
</protein>
<dbReference type="SUPFAM" id="SSF64182">
    <property type="entry name" value="DHH phosphoesterases"/>
    <property type="match status" value="1"/>
</dbReference>
<dbReference type="InterPro" id="IPR004610">
    <property type="entry name" value="RecJ"/>
</dbReference>
<evidence type="ECO:0000259" key="7">
    <source>
        <dbReference type="Pfam" id="PF02272"/>
    </source>
</evidence>
<dbReference type="PANTHER" id="PTHR30255">
    <property type="entry name" value="SINGLE-STRANDED-DNA-SPECIFIC EXONUCLEASE RECJ"/>
    <property type="match status" value="1"/>
</dbReference>
<dbReference type="PANTHER" id="PTHR30255:SF2">
    <property type="entry name" value="SINGLE-STRANDED-DNA-SPECIFIC EXONUCLEASE RECJ"/>
    <property type="match status" value="1"/>
</dbReference>
<evidence type="ECO:0000313" key="9">
    <source>
        <dbReference type="EMBL" id="OGM10300.1"/>
    </source>
</evidence>
<dbReference type="Pfam" id="PF02272">
    <property type="entry name" value="DHHA1"/>
    <property type="match status" value="1"/>
</dbReference>
<evidence type="ECO:0000259" key="8">
    <source>
        <dbReference type="Pfam" id="PF17768"/>
    </source>
</evidence>
<name>A0A1F7X5C0_9BACT</name>
<dbReference type="Proteomes" id="UP000176778">
    <property type="component" value="Unassembled WGS sequence"/>
</dbReference>
<keyword evidence="4" id="KW-0378">Hydrolase</keyword>
<dbReference type="InterPro" id="IPR038763">
    <property type="entry name" value="DHH_sf"/>
</dbReference>
<feature type="domain" description="DHHA1" evidence="7">
    <location>
        <begin position="337"/>
        <end position="428"/>
    </location>
</feature>